<keyword evidence="4 6" id="KW-0067">ATP-binding</keyword>
<sequence>MYIYLNKKFTESTKYSLNHIIQTKHKHISILISGGQDSLCLIKIIEDIKKNSSISLNIQYIYIDHQWRRDSKKQIKHIINYIKSYNSMITIYEIKQLFYSEAQARKLRYQIINYHIYHDNNNLIITGHSLTDKIETFFNNLFRGTSIDGATSLTRSRYINNKIKIIRPLLNLNRYDIQWFCRHFCLPIWSDSTNIEYTIKRNRIRHELIPYLKNYFFAKIESNINQFLNISLIENEYIKQNTIKIYLYIRHQYKIAINYKIIKSQHIAIQKRIIQLFYFHHFNLFLTKTIIKKIIFFINNTSCNHKILYNNKTICLNETWIYFI</sequence>
<dbReference type="PANTHER" id="PTHR43033">
    <property type="entry name" value="TRNA(ILE)-LYSIDINE SYNTHASE-RELATED"/>
    <property type="match status" value="1"/>
</dbReference>
<protein>
    <recommendedName>
        <fullName evidence="6">tRNA(Ile)-lysidine synthase</fullName>
        <ecNumber evidence="6">6.3.4.19</ecNumber>
    </recommendedName>
    <alternativeName>
        <fullName evidence="6">tRNA(Ile)-2-lysyl-cytidine synthase</fullName>
    </alternativeName>
    <alternativeName>
        <fullName evidence="6">tRNA(Ile)-lysidine synthetase</fullName>
    </alternativeName>
</protein>
<evidence type="ECO:0000256" key="6">
    <source>
        <dbReference type="HAMAP-Rule" id="MF_01161"/>
    </source>
</evidence>
<dbReference type="CDD" id="cd01992">
    <property type="entry name" value="TilS_N"/>
    <property type="match status" value="1"/>
</dbReference>
<name>A0A4D6WMD7_9FLOR</name>
<geneLocation type="plastid" evidence="8"/>
<evidence type="ECO:0000256" key="5">
    <source>
        <dbReference type="ARBA" id="ARBA00048539"/>
    </source>
</evidence>
<keyword evidence="2 6" id="KW-0819">tRNA processing</keyword>
<keyword evidence="1 6" id="KW-0436">Ligase</keyword>
<evidence type="ECO:0000256" key="4">
    <source>
        <dbReference type="ARBA" id="ARBA00022840"/>
    </source>
</evidence>
<gene>
    <name evidence="6 8" type="primary">tilS</name>
</gene>
<reference evidence="8" key="2">
    <citation type="submission" date="2019-04" db="EMBL/GenBank/DDBJ databases">
        <authorList>
            <person name="Pasella M."/>
        </authorList>
    </citation>
    <scope>NUCLEOTIDE SEQUENCE</scope>
    <source>
        <strain evidence="8">PD2956</strain>
    </source>
</reference>
<evidence type="ECO:0000259" key="7">
    <source>
        <dbReference type="Pfam" id="PF01171"/>
    </source>
</evidence>
<reference evidence="8" key="1">
    <citation type="journal article" date="2019" name="Mol. Phylogenet. Evol.">
        <title>Morphological evolution and classification of the red algal order Ceramiales inferred using plastid phylogenomics.</title>
        <authorList>
            <person name="Diaz-Tapia P."/>
            <person name="Pasella M.M."/>
            <person name="Verbruggen H."/>
            <person name="Maggs C.A."/>
        </authorList>
    </citation>
    <scope>NUCLEOTIDE SEQUENCE</scope>
    <source>
        <strain evidence="8">PD2956</strain>
    </source>
</reference>
<evidence type="ECO:0000256" key="2">
    <source>
        <dbReference type="ARBA" id="ARBA00022694"/>
    </source>
</evidence>
<dbReference type="HAMAP" id="MF_01161">
    <property type="entry name" value="tRNA_Ile_lys_synt"/>
    <property type="match status" value="1"/>
</dbReference>
<comment type="similarity">
    <text evidence="6">Belongs to the tRNA(Ile)-lysidine synthase family.</text>
</comment>
<comment type="domain">
    <text evidence="6">The N-terminal region contains the highly conserved SGGXDS motif, predicted to be a P-loop motif involved in ATP binding.</text>
</comment>
<dbReference type="InterPro" id="IPR011063">
    <property type="entry name" value="TilS/TtcA_N"/>
</dbReference>
<dbReference type="GO" id="GO:0006400">
    <property type="term" value="P:tRNA modification"/>
    <property type="evidence" value="ECO:0007669"/>
    <property type="project" value="UniProtKB-UniRule"/>
</dbReference>
<dbReference type="Gene3D" id="3.40.50.620">
    <property type="entry name" value="HUPs"/>
    <property type="match status" value="1"/>
</dbReference>
<dbReference type="Gene3D" id="1.20.59.20">
    <property type="match status" value="1"/>
</dbReference>
<comment type="function">
    <text evidence="6">Ligates lysine onto the cytidine present at position 34 of the AUA codon-specific tRNA(Ile) that contains the anticodon CAU, in an ATP-dependent manner. Cytidine is converted to lysidine, thus changing the amino acid specificity of the tRNA from methionine to isoleucine.</text>
</comment>
<feature type="domain" description="tRNA(Ile)-lysidine/2-thiocytidine synthase N-terminal" evidence="7">
    <location>
        <begin position="30"/>
        <end position="207"/>
    </location>
</feature>
<dbReference type="GO" id="GO:0032267">
    <property type="term" value="F:tRNA(Ile)-lysidine synthase activity"/>
    <property type="evidence" value="ECO:0007669"/>
    <property type="project" value="UniProtKB-EC"/>
</dbReference>
<dbReference type="InterPro" id="IPR012094">
    <property type="entry name" value="tRNA_Ile_lys_synt"/>
</dbReference>
<organism evidence="8">
    <name type="scientific">Antithamnionella ternifolia</name>
    <dbReference type="NCBI Taxonomy" id="207919"/>
    <lineage>
        <taxon>Eukaryota</taxon>
        <taxon>Rhodophyta</taxon>
        <taxon>Florideophyceae</taxon>
        <taxon>Rhodymeniophycidae</taxon>
        <taxon>Ceramiales</taxon>
        <taxon>Ceramiaceae</taxon>
        <taxon>Antithamnionella</taxon>
    </lineage>
</organism>
<dbReference type="AlphaFoldDB" id="A0A4D6WMD7"/>
<dbReference type="SUPFAM" id="SSF52402">
    <property type="entry name" value="Adenine nucleotide alpha hydrolases-like"/>
    <property type="match status" value="1"/>
</dbReference>
<comment type="catalytic activity">
    <reaction evidence="5 6">
        <text>cytidine(34) in tRNA(Ile2) + L-lysine + ATP = lysidine(34) in tRNA(Ile2) + AMP + diphosphate + H(+)</text>
        <dbReference type="Rhea" id="RHEA:43744"/>
        <dbReference type="Rhea" id="RHEA-COMP:10625"/>
        <dbReference type="Rhea" id="RHEA-COMP:10670"/>
        <dbReference type="ChEBI" id="CHEBI:15378"/>
        <dbReference type="ChEBI" id="CHEBI:30616"/>
        <dbReference type="ChEBI" id="CHEBI:32551"/>
        <dbReference type="ChEBI" id="CHEBI:33019"/>
        <dbReference type="ChEBI" id="CHEBI:82748"/>
        <dbReference type="ChEBI" id="CHEBI:83665"/>
        <dbReference type="ChEBI" id="CHEBI:456215"/>
        <dbReference type="EC" id="6.3.4.19"/>
    </reaction>
</comment>
<keyword evidence="8" id="KW-0934">Plastid</keyword>
<dbReference type="Pfam" id="PF01171">
    <property type="entry name" value="ATP_bind_3"/>
    <property type="match status" value="1"/>
</dbReference>
<keyword evidence="3 6" id="KW-0547">Nucleotide-binding</keyword>
<evidence type="ECO:0000256" key="1">
    <source>
        <dbReference type="ARBA" id="ARBA00022598"/>
    </source>
</evidence>
<accession>A0A4D6WMD7</accession>
<dbReference type="SUPFAM" id="SSF82829">
    <property type="entry name" value="MesJ substrate recognition domain-like"/>
    <property type="match status" value="1"/>
</dbReference>
<dbReference type="EMBL" id="MK814608">
    <property type="protein sequence ID" value="QCI04001.1"/>
    <property type="molecule type" value="Genomic_DNA"/>
</dbReference>
<evidence type="ECO:0000256" key="3">
    <source>
        <dbReference type="ARBA" id="ARBA00022741"/>
    </source>
</evidence>
<evidence type="ECO:0000313" key="8">
    <source>
        <dbReference type="EMBL" id="QCI04001.1"/>
    </source>
</evidence>
<dbReference type="InterPro" id="IPR012795">
    <property type="entry name" value="tRNA_Ile_lys_synt_N"/>
</dbReference>
<dbReference type="InterPro" id="IPR014729">
    <property type="entry name" value="Rossmann-like_a/b/a_fold"/>
</dbReference>
<dbReference type="PANTHER" id="PTHR43033:SF1">
    <property type="entry name" value="TRNA(ILE)-LYSIDINE SYNTHASE-RELATED"/>
    <property type="match status" value="1"/>
</dbReference>
<dbReference type="EC" id="6.3.4.19" evidence="6"/>
<dbReference type="NCBIfam" id="TIGR02432">
    <property type="entry name" value="lysidine_TilS_N"/>
    <property type="match status" value="1"/>
</dbReference>
<proteinExistence type="inferred from homology"/>
<dbReference type="GO" id="GO:0005524">
    <property type="term" value="F:ATP binding"/>
    <property type="evidence" value="ECO:0007669"/>
    <property type="project" value="UniProtKB-UniRule"/>
</dbReference>
<feature type="binding site" evidence="6">
    <location>
        <begin position="33"/>
        <end position="38"/>
    </location>
    <ligand>
        <name>ATP</name>
        <dbReference type="ChEBI" id="CHEBI:30616"/>
    </ligand>
</feature>